<comment type="caution">
    <text evidence="1">The sequence shown here is derived from an EMBL/GenBank/DDBJ whole genome shotgun (WGS) entry which is preliminary data.</text>
</comment>
<dbReference type="OrthoDB" id="4172653at2759"/>
<dbReference type="EMBL" id="LGUA01000073">
    <property type="protein sequence ID" value="OAX84476.1"/>
    <property type="molecule type" value="Genomic_DNA"/>
</dbReference>
<organism evidence="1 2">
    <name type="scientific">Emergomyces africanus</name>
    <dbReference type="NCBI Taxonomy" id="1955775"/>
    <lineage>
        <taxon>Eukaryota</taxon>
        <taxon>Fungi</taxon>
        <taxon>Dikarya</taxon>
        <taxon>Ascomycota</taxon>
        <taxon>Pezizomycotina</taxon>
        <taxon>Eurotiomycetes</taxon>
        <taxon>Eurotiomycetidae</taxon>
        <taxon>Onygenales</taxon>
        <taxon>Ajellomycetaceae</taxon>
        <taxon>Emergomyces</taxon>
    </lineage>
</organism>
<evidence type="ECO:0000313" key="2">
    <source>
        <dbReference type="Proteomes" id="UP000091918"/>
    </source>
</evidence>
<evidence type="ECO:0000313" key="1">
    <source>
        <dbReference type="EMBL" id="OAX84476.1"/>
    </source>
</evidence>
<name>A0A1B7P611_9EURO</name>
<keyword evidence="2" id="KW-1185">Reference proteome</keyword>
<sequence>MVELEIKRLRLSSGQHRKGFRRLLLSLMEGSEHSGPIGYVRALIAFARFTPSPEDALKSWKDILLWNKFYNPLEEEVFTCDVIYLFLCITWYKLGDTDKSKQCFLTRGASD</sequence>
<dbReference type="STRING" id="1658172.A0A1B7P611"/>
<dbReference type="Proteomes" id="UP000091918">
    <property type="component" value="Unassembled WGS sequence"/>
</dbReference>
<dbReference type="AlphaFoldDB" id="A0A1B7P611"/>
<reference evidence="1 2" key="1">
    <citation type="submission" date="2015-07" db="EMBL/GenBank/DDBJ databases">
        <title>Emmonsia species relationships and genome sequence.</title>
        <authorList>
            <person name="Cuomo C.A."/>
            <person name="Schwartz I.S."/>
            <person name="Kenyon C."/>
            <person name="de Hoog G.S."/>
            <person name="Govender N.P."/>
            <person name="Botha A."/>
            <person name="Moreno L."/>
            <person name="de Vries M."/>
            <person name="Munoz J.F."/>
            <person name="Stielow J.B."/>
        </authorList>
    </citation>
    <scope>NUCLEOTIDE SEQUENCE [LARGE SCALE GENOMIC DNA]</scope>
    <source>
        <strain evidence="1 2">CBS 136260</strain>
    </source>
</reference>
<gene>
    <name evidence="1" type="ORF">ACJ72_01147</name>
</gene>
<proteinExistence type="predicted"/>
<accession>A0A1B7P611</accession>
<protein>
    <submittedName>
        <fullName evidence="1">Uncharacterized protein</fullName>
    </submittedName>
</protein>